<dbReference type="InterPro" id="IPR011250">
    <property type="entry name" value="OMP/PagP_B-barrel"/>
</dbReference>
<dbReference type="Proteomes" id="UP000184488">
    <property type="component" value="Unassembled WGS sequence"/>
</dbReference>
<name>A0A1M6DWG3_9FLAO</name>
<dbReference type="SUPFAM" id="SSF56925">
    <property type="entry name" value="OMPA-like"/>
    <property type="match status" value="1"/>
</dbReference>
<evidence type="ECO:0000259" key="1">
    <source>
        <dbReference type="Pfam" id="PF19573"/>
    </source>
</evidence>
<reference evidence="3" key="1">
    <citation type="submission" date="2016-11" db="EMBL/GenBank/DDBJ databases">
        <authorList>
            <person name="Varghese N."/>
            <person name="Submissions S."/>
        </authorList>
    </citation>
    <scope>NUCLEOTIDE SEQUENCE [LARGE SCALE GENOMIC DNA]</scope>
    <source>
        <strain evidence="3">DSM 18829</strain>
    </source>
</reference>
<gene>
    <name evidence="2" type="ORF">SAMN05444363_1673</name>
</gene>
<evidence type="ECO:0000313" key="2">
    <source>
        <dbReference type="EMBL" id="SHI77532.1"/>
    </source>
</evidence>
<protein>
    <recommendedName>
        <fullName evidence="1">DUF6089 domain-containing protein</fullName>
    </recommendedName>
</protein>
<accession>A0A1M6DWG3</accession>
<dbReference type="AlphaFoldDB" id="A0A1M6DWG3"/>
<dbReference type="STRING" id="415425.SAMN05444363_1673"/>
<dbReference type="InterPro" id="IPR045743">
    <property type="entry name" value="DUF6089"/>
</dbReference>
<keyword evidence="3" id="KW-1185">Reference proteome</keyword>
<proteinExistence type="predicted"/>
<evidence type="ECO:0000313" key="3">
    <source>
        <dbReference type="Proteomes" id="UP000184488"/>
    </source>
</evidence>
<dbReference type="EMBL" id="FQZI01000002">
    <property type="protein sequence ID" value="SHI77532.1"/>
    <property type="molecule type" value="Genomic_DNA"/>
</dbReference>
<feature type="domain" description="DUF6089" evidence="1">
    <location>
        <begin position="9"/>
        <end position="232"/>
    </location>
</feature>
<sequence>MQPVIKMKNFFYIITLLLSYNIVQSQIHELGVFAGGSNFIGDVGKTTYISPNEPAFGILYKWNKSPRFSWRASIIHAKISGNDLDSEVEGRKERGLQFKNTITEFSAGFEFDFFDFDLHQTGFIATPYISSGLSYFLSDNLYVVNKKYFNEDNKGKLAIPMIVGVKMKISDSFVLGIESGARYTFTDDIDGSLPKNNTLKQYAFGNINSKDWYVFTGATLTYTFGQKPCFCSDK</sequence>
<dbReference type="Pfam" id="PF19573">
    <property type="entry name" value="DUF6089"/>
    <property type="match status" value="1"/>
</dbReference>
<organism evidence="2 3">
    <name type="scientific">Flavobacterium terrae</name>
    <dbReference type="NCBI Taxonomy" id="415425"/>
    <lineage>
        <taxon>Bacteria</taxon>
        <taxon>Pseudomonadati</taxon>
        <taxon>Bacteroidota</taxon>
        <taxon>Flavobacteriia</taxon>
        <taxon>Flavobacteriales</taxon>
        <taxon>Flavobacteriaceae</taxon>
        <taxon>Flavobacterium</taxon>
    </lineage>
</organism>